<evidence type="ECO:0000256" key="1">
    <source>
        <dbReference type="SAM" id="SignalP"/>
    </source>
</evidence>
<evidence type="ECO:0000313" key="2">
    <source>
        <dbReference type="EMBL" id="MFD2461864.1"/>
    </source>
</evidence>
<comment type="caution">
    <text evidence="2">The sequence shown here is derived from an EMBL/GenBank/DDBJ whole genome shotgun (WGS) entry which is preliminary data.</text>
</comment>
<dbReference type="InterPro" id="IPR021440">
    <property type="entry name" value="DUF3089"/>
</dbReference>
<dbReference type="RefSeq" id="WP_345390876.1">
    <property type="nucleotide sequence ID" value="NZ_BAABHG010000004.1"/>
</dbReference>
<dbReference type="Proteomes" id="UP001597419">
    <property type="component" value="Unassembled WGS sequence"/>
</dbReference>
<protein>
    <submittedName>
        <fullName evidence="2">DUF3089 domain-containing protein</fullName>
    </submittedName>
</protein>
<keyword evidence="3" id="KW-1185">Reference proteome</keyword>
<evidence type="ECO:0000313" key="3">
    <source>
        <dbReference type="Proteomes" id="UP001597419"/>
    </source>
</evidence>
<name>A0ABW5GLV1_9PSEU</name>
<reference evidence="3" key="1">
    <citation type="journal article" date="2019" name="Int. J. Syst. Evol. Microbiol.">
        <title>The Global Catalogue of Microorganisms (GCM) 10K type strain sequencing project: providing services to taxonomists for standard genome sequencing and annotation.</title>
        <authorList>
            <consortium name="The Broad Institute Genomics Platform"/>
            <consortium name="The Broad Institute Genome Sequencing Center for Infectious Disease"/>
            <person name="Wu L."/>
            <person name="Ma J."/>
        </authorList>
    </citation>
    <scope>NUCLEOTIDE SEQUENCE [LARGE SCALE GENOMIC DNA]</scope>
    <source>
        <strain evidence="3">CGMCC 4.7643</strain>
    </source>
</reference>
<organism evidence="2 3">
    <name type="scientific">Amycolatopsis samaneae</name>
    <dbReference type="NCBI Taxonomy" id="664691"/>
    <lineage>
        <taxon>Bacteria</taxon>
        <taxon>Bacillati</taxon>
        <taxon>Actinomycetota</taxon>
        <taxon>Actinomycetes</taxon>
        <taxon>Pseudonocardiales</taxon>
        <taxon>Pseudonocardiaceae</taxon>
        <taxon>Amycolatopsis</taxon>
    </lineage>
</organism>
<feature type="chain" id="PRO_5045576412" evidence="1">
    <location>
        <begin position="33"/>
        <end position="446"/>
    </location>
</feature>
<sequence>MHRTFARHRRPVAVLLALLVGLGLLGATPANARGGTPLAHPVWLCRPGLAANPCNQTLTGEPQVAEPGGKFTAGYPVSHGRVPLDVTRVEPDGRTAVEPFAPPSAPPVDCFFVYPTINVLPNPLPQVGSLPPARGDDQLAVTLAQAGPLLNRCRMFVPSYRQSSLAAHVAGLVTHTTPDYSLGLGDVEQAWDAYWRDYNVDPVTHRRRGVVLLGHSQGAADVASLIRDRIDGRGDVQPSLVSALLLGGNVPVPLDRPAGGGADPDAAFQYVPVCARASADRPVPTGCVAGYSAYKQPGDRTLPPDSVFGLLAKPGHRVLCVNPAALLTGAPADGATDLDTRLPTQRLVAGNPLLPGGHLALLLAGTTVPDHPTGYARYPGAVRGQCLFREYQGGNASWLQIRGGDAQVGGPGTGQGLGLHVKDFNLALGDLTALVAAQSAEWLRQH</sequence>
<accession>A0ABW5GLV1</accession>
<proteinExistence type="predicted"/>
<dbReference type="EMBL" id="JBHUKU010000014">
    <property type="protein sequence ID" value="MFD2461864.1"/>
    <property type="molecule type" value="Genomic_DNA"/>
</dbReference>
<gene>
    <name evidence="2" type="ORF">ACFSYJ_24870</name>
</gene>
<dbReference type="Pfam" id="PF11288">
    <property type="entry name" value="DUF3089"/>
    <property type="match status" value="1"/>
</dbReference>
<feature type="signal peptide" evidence="1">
    <location>
        <begin position="1"/>
        <end position="32"/>
    </location>
</feature>
<keyword evidence="1" id="KW-0732">Signal</keyword>